<organism evidence="1">
    <name type="scientific">Anguilla anguilla</name>
    <name type="common">European freshwater eel</name>
    <name type="synonym">Muraena anguilla</name>
    <dbReference type="NCBI Taxonomy" id="7936"/>
    <lineage>
        <taxon>Eukaryota</taxon>
        <taxon>Metazoa</taxon>
        <taxon>Chordata</taxon>
        <taxon>Craniata</taxon>
        <taxon>Vertebrata</taxon>
        <taxon>Euteleostomi</taxon>
        <taxon>Actinopterygii</taxon>
        <taxon>Neopterygii</taxon>
        <taxon>Teleostei</taxon>
        <taxon>Anguilliformes</taxon>
        <taxon>Anguillidae</taxon>
        <taxon>Anguilla</taxon>
    </lineage>
</organism>
<reference evidence="1" key="2">
    <citation type="journal article" date="2015" name="Fish Shellfish Immunol.">
        <title>Early steps in the European eel (Anguilla anguilla)-Vibrio vulnificus interaction in the gills: Role of the RtxA13 toxin.</title>
        <authorList>
            <person name="Callol A."/>
            <person name="Pajuelo D."/>
            <person name="Ebbesson L."/>
            <person name="Teles M."/>
            <person name="MacKenzie S."/>
            <person name="Amaro C."/>
        </authorList>
    </citation>
    <scope>NUCLEOTIDE SEQUENCE</scope>
</reference>
<accession>A0A0E9WMU5</accession>
<proteinExistence type="predicted"/>
<protein>
    <submittedName>
        <fullName evidence="1">Uncharacterized protein</fullName>
    </submittedName>
</protein>
<sequence length="44" mass="5212">MKRCISYIHLSYCILQCNRFYKPCSSTWNQANCNSLRKRLAALI</sequence>
<dbReference type="EMBL" id="GBXM01016885">
    <property type="protein sequence ID" value="JAH91692.1"/>
    <property type="molecule type" value="Transcribed_RNA"/>
</dbReference>
<name>A0A0E9WMU5_ANGAN</name>
<evidence type="ECO:0000313" key="1">
    <source>
        <dbReference type="EMBL" id="JAH91692.1"/>
    </source>
</evidence>
<dbReference type="AlphaFoldDB" id="A0A0E9WMU5"/>
<reference evidence="1" key="1">
    <citation type="submission" date="2014-11" db="EMBL/GenBank/DDBJ databases">
        <authorList>
            <person name="Amaro Gonzalez C."/>
        </authorList>
    </citation>
    <scope>NUCLEOTIDE SEQUENCE</scope>
</reference>